<organism evidence="1 2">
    <name type="scientific">Acetobacter tropicalis</name>
    <dbReference type="NCBI Taxonomy" id="104102"/>
    <lineage>
        <taxon>Bacteria</taxon>
        <taxon>Pseudomonadati</taxon>
        <taxon>Pseudomonadota</taxon>
        <taxon>Alphaproteobacteria</taxon>
        <taxon>Acetobacterales</taxon>
        <taxon>Acetobacteraceae</taxon>
        <taxon>Acetobacter</taxon>
    </lineage>
</organism>
<evidence type="ECO:0000313" key="2">
    <source>
        <dbReference type="Proteomes" id="UP000029448"/>
    </source>
</evidence>
<accession>A0A094YS65</accession>
<dbReference type="STRING" id="104102.AtDm6_0969"/>
<evidence type="ECO:0000313" key="1">
    <source>
        <dbReference type="EMBL" id="KGB24890.1"/>
    </source>
</evidence>
<keyword evidence="2" id="KW-1185">Reference proteome</keyword>
<name>A0A094YS65_9PROT</name>
<dbReference type="EMBL" id="JOKM01000025">
    <property type="protein sequence ID" value="KGB24890.1"/>
    <property type="molecule type" value="Genomic_DNA"/>
</dbReference>
<sequence>MPGFTITMPSPCHKKYFTKPDYAYSTLGTCRYCASHNPKDILFYHYFS</sequence>
<comment type="caution">
    <text evidence="1">The sequence shown here is derived from an EMBL/GenBank/DDBJ whole genome shotgun (WGS) entry which is preliminary data.</text>
</comment>
<gene>
    <name evidence="1" type="ORF">AtDm6_0969</name>
</gene>
<dbReference type="AlphaFoldDB" id="A0A094YS65"/>
<proteinExistence type="predicted"/>
<reference evidence="1 2" key="1">
    <citation type="submission" date="2014-06" db="EMBL/GenBank/DDBJ databases">
        <title>Functional and comparative genomic analyses of the Drosophila gut microbiota identify candidate symbiosis factors.</title>
        <authorList>
            <person name="Newell P.D."/>
            <person name="Chaston J.M."/>
            <person name="Douglas A.E."/>
        </authorList>
    </citation>
    <scope>NUCLEOTIDE SEQUENCE [LARGE SCALE GENOMIC DNA]</scope>
    <source>
        <strain evidence="1 2">DmCS_006</strain>
    </source>
</reference>
<dbReference type="Proteomes" id="UP000029448">
    <property type="component" value="Unassembled WGS sequence"/>
</dbReference>
<protein>
    <submittedName>
        <fullName evidence="1">Uncharacterized protein</fullName>
    </submittedName>
</protein>